<dbReference type="Pfam" id="PF16118">
    <property type="entry name" value="DUF4834"/>
    <property type="match status" value="1"/>
</dbReference>
<sequence length="94" mass="10888">MIQQASVNGLIRMILIIILVYYGIKIISRLLTPFLLKYVSKKAEERFGGQFGNFQQQSRKEPSKKEGEVTIDKMPNRKSSNKEVGEYVDYEEID</sequence>
<evidence type="ECO:0000313" key="4">
    <source>
        <dbReference type="Proteomes" id="UP000621516"/>
    </source>
</evidence>
<reference evidence="3 4" key="1">
    <citation type="journal article" date="2018" name="J. Microbiol.">
        <title>Aestuariibaculum marinum sp. nov., a marine bacterium isolated from seawater in South Korea.</title>
        <authorList>
            <person name="Choi J."/>
            <person name="Lee D."/>
            <person name="Jang J.H."/>
            <person name="Cha S."/>
            <person name="Seo T."/>
        </authorList>
    </citation>
    <scope>NUCLEOTIDE SEQUENCE [LARGE SCALE GENOMIC DNA]</scope>
    <source>
        <strain evidence="3 4">IP7</strain>
    </source>
</reference>
<feature type="transmembrane region" description="Helical" evidence="2">
    <location>
        <begin position="6"/>
        <end position="24"/>
    </location>
</feature>
<name>A0A8J6Q5S2_9FLAO</name>
<organism evidence="3 4">
    <name type="scientific">Aestuariibaculum marinum</name>
    <dbReference type="NCBI Taxonomy" id="2683592"/>
    <lineage>
        <taxon>Bacteria</taxon>
        <taxon>Pseudomonadati</taxon>
        <taxon>Bacteroidota</taxon>
        <taxon>Flavobacteriia</taxon>
        <taxon>Flavobacteriales</taxon>
        <taxon>Flavobacteriaceae</taxon>
    </lineage>
</organism>
<protein>
    <submittedName>
        <fullName evidence="3">DUF4834 family protein</fullName>
    </submittedName>
</protein>
<keyword evidence="2" id="KW-0812">Transmembrane</keyword>
<proteinExistence type="predicted"/>
<evidence type="ECO:0000313" key="3">
    <source>
        <dbReference type="EMBL" id="MBD0825362.1"/>
    </source>
</evidence>
<keyword evidence="2" id="KW-0472">Membrane</keyword>
<dbReference type="InterPro" id="IPR032272">
    <property type="entry name" value="DUF4834"/>
</dbReference>
<dbReference type="EMBL" id="JACVXD010000013">
    <property type="protein sequence ID" value="MBD0825362.1"/>
    <property type="molecule type" value="Genomic_DNA"/>
</dbReference>
<evidence type="ECO:0000256" key="2">
    <source>
        <dbReference type="SAM" id="Phobius"/>
    </source>
</evidence>
<feature type="compositionally biased region" description="Basic and acidic residues" evidence="1">
    <location>
        <begin position="58"/>
        <end position="85"/>
    </location>
</feature>
<comment type="caution">
    <text evidence="3">The sequence shown here is derived from an EMBL/GenBank/DDBJ whole genome shotgun (WGS) entry which is preliminary data.</text>
</comment>
<keyword evidence="2" id="KW-1133">Transmembrane helix</keyword>
<dbReference type="AlphaFoldDB" id="A0A8J6Q5S2"/>
<accession>A0A8J6Q5S2</accession>
<feature type="region of interest" description="Disordered" evidence="1">
    <location>
        <begin position="50"/>
        <end position="94"/>
    </location>
</feature>
<keyword evidence="4" id="KW-1185">Reference proteome</keyword>
<gene>
    <name evidence="3" type="ORF">ICJ85_15190</name>
</gene>
<evidence type="ECO:0000256" key="1">
    <source>
        <dbReference type="SAM" id="MobiDB-lite"/>
    </source>
</evidence>
<dbReference type="Proteomes" id="UP000621516">
    <property type="component" value="Unassembled WGS sequence"/>
</dbReference>
<dbReference type="RefSeq" id="WP_188224654.1">
    <property type="nucleotide sequence ID" value="NZ_JACVXD010000013.1"/>
</dbReference>